<evidence type="ECO:0000313" key="1">
    <source>
        <dbReference type="EMBL" id="KAI9430500.1"/>
    </source>
</evidence>
<sequence>MQEGKRQKQVSAVLQQELNDIFMRLGLNMIDGGMVSISSVKVTPDLLEARIYLSLFKTENPTAVMKTIDDRAWEIKKLLADKVKHQLRRIPVMHYFLDDTLDYVFKMEDKPKQETLNILFAWRYFRSKKSTNAINVIAWISVVAIAVVTAALIIVFSVFNGFEDLVKSLYTDFYADIRVAPAQGKVLKASPSFLSQVQNTKGVAHLSMLAEEKALLLNGDYQAIVFVKGVDENYTKVNAIASHIIRGNYQVGTAASPKLVVGAGVENAVGLDVERSVSPITLYLPNKKAASFNSVEGLNSYDVTPSGTFMVQQDFDNKYVFTNLPFLRYMLDMKPDEYSAVEIKIGARQNAARVSKALQATLGKAYIVQTLYEQNQSLFTAMQIEKWVIYGITSLILIIAAFNIIGALTMLVLEKQKDIAVLKAMGVTDSAIQRIFLSEGILLASVGAIAGIIIAVMVCLLQIQFHFIKLSGGTFIIDYYPVKLLASDFILVAATIFVIAVLAAWIPARKASKQQFSLKS</sequence>
<comment type="caution">
    <text evidence="1">The sequence shown here is derived from an EMBL/GenBank/DDBJ whole genome shotgun (WGS) entry which is preliminary data.</text>
</comment>
<accession>A0ACC0TQA8</accession>
<gene>
    <name evidence="1" type="ORF">F5148DRAFT_1313079</name>
</gene>
<dbReference type="Proteomes" id="UP001207468">
    <property type="component" value="Unassembled WGS sequence"/>
</dbReference>
<proteinExistence type="predicted"/>
<name>A0ACC0TQA8_9AGAM</name>
<keyword evidence="2" id="KW-1185">Reference proteome</keyword>
<evidence type="ECO:0000313" key="2">
    <source>
        <dbReference type="Proteomes" id="UP001207468"/>
    </source>
</evidence>
<protein>
    <submittedName>
        <fullName evidence="1">FtsX-like permease family-domain-containing protein</fullName>
    </submittedName>
</protein>
<organism evidence="1 2">
    <name type="scientific">Russula earlei</name>
    <dbReference type="NCBI Taxonomy" id="71964"/>
    <lineage>
        <taxon>Eukaryota</taxon>
        <taxon>Fungi</taxon>
        <taxon>Dikarya</taxon>
        <taxon>Basidiomycota</taxon>
        <taxon>Agaricomycotina</taxon>
        <taxon>Agaricomycetes</taxon>
        <taxon>Russulales</taxon>
        <taxon>Russulaceae</taxon>
        <taxon>Russula</taxon>
    </lineage>
</organism>
<reference evidence="1" key="1">
    <citation type="submission" date="2021-03" db="EMBL/GenBank/DDBJ databases">
        <title>Evolutionary priming and transition to the ectomycorrhizal habit in an iconic lineage of mushroom-forming fungi: is preadaptation a requirement?</title>
        <authorList>
            <consortium name="DOE Joint Genome Institute"/>
            <person name="Looney B.P."/>
            <person name="Miyauchi S."/>
            <person name="Morin E."/>
            <person name="Drula E."/>
            <person name="Courty P.E."/>
            <person name="Chicoki N."/>
            <person name="Fauchery L."/>
            <person name="Kohler A."/>
            <person name="Kuo A."/>
            <person name="LaButti K."/>
            <person name="Pangilinan J."/>
            <person name="Lipzen A."/>
            <person name="Riley R."/>
            <person name="Andreopoulos W."/>
            <person name="He G."/>
            <person name="Johnson J."/>
            <person name="Barry K.W."/>
            <person name="Grigoriev I.V."/>
            <person name="Nagy L."/>
            <person name="Hibbett D."/>
            <person name="Henrissat B."/>
            <person name="Matheny P.B."/>
            <person name="Labbe J."/>
            <person name="Martin A.F."/>
        </authorList>
    </citation>
    <scope>NUCLEOTIDE SEQUENCE</scope>
    <source>
        <strain evidence="1">BPL698</strain>
    </source>
</reference>
<dbReference type="EMBL" id="JAGFNK010001561">
    <property type="protein sequence ID" value="KAI9430500.1"/>
    <property type="molecule type" value="Genomic_DNA"/>
</dbReference>